<keyword evidence="2" id="KW-1185">Reference proteome</keyword>
<gene>
    <name evidence="1" type="ORF">RPIT_03860</name>
</gene>
<evidence type="ECO:0000313" key="2">
    <source>
        <dbReference type="Proteomes" id="UP000188324"/>
    </source>
</evidence>
<organism evidence="1 2">
    <name type="scientific">Tessaracoccus flavus</name>
    <dbReference type="NCBI Taxonomy" id="1610493"/>
    <lineage>
        <taxon>Bacteria</taxon>
        <taxon>Bacillati</taxon>
        <taxon>Actinomycetota</taxon>
        <taxon>Actinomycetes</taxon>
        <taxon>Propionibacteriales</taxon>
        <taxon>Propionibacteriaceae</taxon>
        <taxon>Tessaracoccus</taxon>
    </lineage>
</organism>
<accession>A0A1Q2CD83</accession>
<dbReference type="STRING" id="1610493.RPIT_03860"/>
<dbReference type="KEGG" id="tfl:RPIT_03860"/>
<dbReference type="AlphaFoldDB" id="A0A1Q2CD83"/>
<dbReference type="PROSITE" id="PS51257">
    <property type="entry name" value="PROKAR_LIPOPROTEIN"/>
    <property type="match status" value="1"/>
</dbReference>
<protein>
    <recommendedName>
        <fullName evidence="3">Lipoprotein</fullName>
    </recommendedName>
</protein>
<evidence type="ECO:0008006" key="3">
    <source>
        <dbReference type="Google" id="ProtNLM"/>
    </source>
</evidence>
<dbReference type="EMBL" id="CP019605">
    <property type="protein sequence ID" value="AQP44056.1"/>
    <property type="molecule type" value="Genomic_DNA"/>
</dbReference>
<dbReference type="Proteomes" id="UP000188324">
    <property type="component" value="Chromosome"/>
</dbReference>
<proteinExistence type="predicted"/>
<sequence>MVFRGACAALLVVALAGCVPEVGSRPPNERVGATPATTGLTPVTSESQLVLPLDRYQTTVDEWRLIMDSQQHARVECMGRFGLETRPERFEPDLYEDVYDSGHLRYGLFDREAVEENGYGSGESSLVDDAIEIPITDDVRRFKELLLGTDAVGNPVAAVDVSGVPLPKGGCNAEVQQRLTDGVTADAAFLDLPNKLSSEAQEELLSSQEFAALEAEWSECMAESGYEFVHRWDAEESVLRESPARQREMALEDLECGERTNFVARMMSLDAAIQERLIAENEASLRGALEMKRKLLENAKELFR</sequence>
<name>A0A1Q2CD83_9ACTN</name>
<reference evidence="1 2" key="1">
    <citation type="journal article" date="2016" name="Int. J. Syst. Evol. Microbiol.">
        <title>Tessaracoccus flavus sp. nov., isolated from the drainage system of a lindane-producing factory.</title>
        <authorList>
            <person name="Kumari R."/>
            <person name="Singh P."/>
            <person name="Schumann P."/>
            <person name="Lal R."/>
        </authorList>
    </citation>
    <scope>NUCLEOTIDE SEQUENCE [LARGE SCALE GENOMIC DNA]</scope>
    <source>
        <strain evidence="1 2">RP1T</strain>
    </source>
</reference>
<evidence type="ECO:0000313" key="1">
    <source>
        <dbReference type="EMBL" id="AQP44056.1"/>
    </source>
</evidence>